<gene>
    <name evidence="3" type="ORF">PhaeoP88_03018</name>
</gene>
<evidence type="ECO:0000313" key="4">
    <source>
        <dbReference type="Proteomes" id="UP000236447"/>
    </source>
</evidence>
<proteinExistence type="predicted"/>
<feature type="chain" id="PRO_5014404868" evidence="1">
    <location>
        <begin position="22"/>
        <end position="354"/>
    </location>
</feature>
<reference evidence="3 4" key="1">
    <citation type="journal article" date="2017" name="Front. Microbiol.">
        <title>Phaeobacter piscinae sp. nov., a species of the Roseobacter group and potential aquaculture probiont.</title>
        <authorList>
            <person name="Sonnenschein E.C."/>
            <person name="Phippen C.B.W."/>
            <person name="Nielsen K.F."/>
            <person name="Mateiu R.V."/>
            <person name="Melchiorsen J."/>
            <person name="Gram L."/>
            <person name="Overmann J."/>
            <person name="Freese H.M."/>
        </authorList>
    </citation>
    <scope>NUCLEOTIDE SEQUENCE [LARGE SCALE GENOMIC DNA]</scope>
    <source>
        <strain evidence="3 4">P88</strain>
    </source>
</reference>
<evidence type="ECO:0000256" key="1">
    <source>
        <dbReference type="SAM" id="SignalP"/>
    </source>
</evidence>
<dbReference type="Gene3D" id="3.60.10.10">
    <property type="entry name" value="Endonuclease/exonuclease/phosphatase"/>
    <property type="match status" value="1"/>
</dbReference>
<dbReference type="EMBL" id="CP010725">
    <property type="protein sequence ID" value="AUR00355.1"/>
    <property type="molecule type" value="Genomic_DNA"/>
</dbReference>
<name>A0A2I7KCL9_9RHOB</name>
<evidence type="ECO:0000259" key="2">
    <source>
        <dbReference type="Pfam" id="PF03372"/>
    </source>
</evidence>
<reference evidence="3 4" key="2">
    <citation type="journal article" date="2017" name="Genome Biol. Evol.">
        <title>Trajectories and Drivers of Genome Evolution in Surface-Associated Marine Phaeobacter.</title>
        <authorList>
            <person name="Freese H.M."/>
            <person name="Sikorski J."/>
            <person name="Bunk B."/>
            <person name="Scheuner C."/>
            <person name="Meier-Kolthoff J.P."/>
            <person name="Sproer C."/>
            <person name="Gram L."/>
            <person name="Overmann J."/>
        </authorList>
    </citation>
    <scope>NUCLEOTIDE SEQUENCE [LARGE SCALE GENOMIC DNA]</scope>
    <source>
        <strain evidence="3 4">P88</strain>
    </source>
</reference>
<dbReference type="Proteomes" id="UP000236447">
    <property type="component" value="Chromosome"/>
</dbReference>
<protein>
    <submittedName>
        <fullName evidence="3">Endonuclease/Exonuclease/phosphatase family protein</fullName>
    </submittedName>
</protein>
<keyword evidence="3" id="KW-0269">Exonuclease</keyword>
<dbReference type="GO" id="GO:0004519">
    <property type="term" value="F:endonuclease activity"/>
    <property type="evidence" value="ECO:0007669"/>
    <property type="project" value="UniProtKB-KW"/>
</dbReference>
<sequence precursor="true">MRRLATLLLAALLPLISPAEADPAKTLRIASFNTELSRKGPGLLLRDLQRGKDPQVGAILQTLTEADADILVLQGIDWDHEGRSVIELRNLLAKRIPRYGHIYAARPNTGMQTRHDMDGDGRLGTARDAQGYGRFTGQDGMAILSRLPILRVEVRDLSELLWQDLPGATLPTHPNGTPFPSRDALAVQRLSTTGHWIVPILLPSGEQLSVMAFQATPPLFDGPEDRNGLRNQDEIRLWQVLLDGGLGPTPIEPWVIVAGANLDPDKGAGRRTAIADLLRDPRLQDPRPPDAAGRTDTVNWGTSSSMRVDYVLPSRALQVVASGLIWPAEIAAKEGGADRPASRHALVWTDLQIQ</sequence>
<keyword evidence="3" id="KW-0378">Hydrolase</keyword>
<keyword evidence="3" id="KW-0255">Endonuclease</keyword>
<dbReference type="InterPro" id="IPR036691">
    <property type="entry name" value="Endo/exonu/phosph_ase_sf"/>
</dbReference>
<evidence type="ECO:0000313" key="3">
    <source>
        <dbReference type="EMBL" id="AUR00355.1"/>
    </source>
</evidence>
<keyword evidence="3" id="KW-0540">Nuclease</keyword>
<keyword evidence="1" id="KW-0732">Signal</keyword>
<feature type="domain" description="Endonuclease/exonuclease/phosphatase" evidence="2">
    <location>
        <begin position="50"/>
        <end position="330"/>
    </location>
</feature>
<dbReference type="SUPFAM" id="SSF56219">
    <property type="entry name" value="DNase I-like"/>
    <property type="match status" value="1"/>
</dbReference>
<organism evidence="3 4">
    <name type="scientific">Phaeobacter inhibens</name>
    <dbReference type="NCBI Taxonomy" id="221822"/>
    <lineage>
        <taxon>Bacteria</taxon>
        <taxon>Pseudomonadati</taxon>
        <taxon>Pseudomonadota</taxon>
        <taxon>Alphaproteobacteria</taxon>
        <taxon>Rhodobacterales</taxon>
        <taxon>Roseobacteraceae</taxon>
        <taxon>Phaeobacter</taxon>
    </lineage>
</organism>
<dbReference type="RefSeq" id="WP_102884061.1">
    <property type="nucleotide sequence ID" value="NZ_CP010725.1"/>
</dbReference>
<dbReference type="Pfam" id="PF03372">
    <property type="entry name" value="Exo_endo_phos"/>
    <property type="match status" value="1"/>
</dbReference>
<dbReference type="AlphaFoldDB" id="A0A2I7KCL9"/>
<accession>A0A2I7KCL9</accession>
<dbReference type="GO" id="GO:0004527">
    <property type="term" value="F:exonuclease activity"/>
    <property type="evidence" value="ECO:0007669"/>
    <property type="project" value="UniProtKB-KW"/>
</dbReference>
<feature type="signal peptide" evidence="1">
    <location>
        <begin position="1"/>
        <end position="21"/>
    </location>
</feature>
<dbReference type="InterPro" id="IPR005135">
    <property type="entry name" value="Endo/exonuclease/phosphatase"/>
</dbReference>